<feature type="region of interest" description="Disordered" evidence="3">
    <location>
        <begin position="226"/>
        <end position="254"/>
    </location>
</feature>
<dbReference type="Proteomes" id="UP000186698">
    <property type="component" value="Chromosome 2L"/>
</dbReference>
<feature type="region of interest" description="Disordered" evidence="3">
    <location>
        <begin position="272"/>
        <end position="311"/>
    </location>
</feature>
<feature type="compositionally biased region" description="Low complexity" evidence="3">
    <location>
        <begin position="540"/>
        <end position="551"/>
    </location>
</feature>
<dbReference type="GeneID" id="121399949"/>
<dbReference type="Gene3D" id="1.10.443.10">
    <property type="entry name" value="Intergrase catalytic core"/>
    <property type="match status" value="1"/>
</dbReference>
<dbReference type="GO" id="GO:0015074">
    <property type="term" value="P:DNA integration"/>
    <property type="evidence" value="ECO:0007669"/>
    <property type="project" value="InterPro"/>
</dbReference>
<dbReference type="RefSeq" id="XP_041437900.1">
    <property type="nucleotide sequence ID" value="XM_041581966.1"/>
</dbReference>
<proteinExistence type="predicted"/>
<dbReference type="InterPro" id="IPR011010">
    <property type="entry name" value="DNA_brk_join_enz"/>
</dbReference>
<dbReference type="PANTHER" id="PTHR33066:SF2">
    <property type="entry name" value="FILAGGRIN-2-LIKE"/>
    <property type="match status" value="1"/>
</dbReference>
<reference evidence="5 6" key="1">
    <citation type="submission" date="2025-04" db="UniProtKB">
        <authorList>
            <consortium name="RefSeq"/>
        </authorList>
    </citation>
    <scope>IDENTIFICATION</scope>
    <source>
        <strain evidence="5 6">J_2021</strain>
        <tissue evidence="5 6">Erythrocytes</tissue>
    </source>
</reference>
<dbReference type="InterPro" id="IPR010998">
    <property type="entry name" value="Integrase_recombinase_N"/>
</dbReference>
<sequence length="946" mass="104903">MGCKNPKQWLCPGSSKISDVLLCVFRKASIPTSCFYPKDDPWGPTRQKDHHRSPQKRTLQRYIFSPILKKKKEWGFQSNSELRPSEQIPQNKKIQNGDTEVYMPVHKPWRLDAQDRYTRCLSACSSVGTTQTIPTVPDPGKALSIPSAPIRTSFSPKSFHKGACSHDGFLKAKGDPDFRISRRYIGESSFQKTPPTTPEYSSRYSEKMGVARQLGKVHVGANTTDSISGSYHRLQKTSSKSNRGKDFRHTTPSRLSVSSSILDCQEMSTNSGETYVHHRGGEMGTNSSKTSPDRILEPMEQESPGKLPVDSPITDDDHSSLMVAQERELASSCIYRLPYLGNTDHGCKQSGVGSTLQTLPNSREVDTHRKQKILQLEGTEGGATSDPTLPKTPQKKIYTDQIRQPNHSELYKQPGRNQIQTTVVLDHNYFRMGSKQCEPPQSLLHTRDIEHLSGSPQQEISGYRGVGVEPADLRPNMPKVGSHIHRPDGYLSEQEESSVLFVGQGPQSDLLGCFLIPMELSTGLHLPSNLDVSKNHQKNSGGQSSSHPHSSLVAEKTLVPPLTSDVSGGALQTPCNSEPFTPGIPTAPRPRVLGPDCLEIERIKLRKEGLSEGAINTLISSRKMSTSSKYNKIWEKFSSWGLEKFGSSFLISEVTIIEFLQSGLEASLSASTLKGQISAISAYTDIQWSSYPLIKKFFKGLIRIHPPVKDTVPPWDLSLVLDALTKAPFEPLDDLPLKILTLKTVFLLAISSAKRVGELHALSSDATKIQFLHDKVTLRTRENFIPKVATKFHMSQDIVLPTFFENPKNEEENRLHNLDVVRCLKRYIHKVSSFRKSENLLILFGGPRQGMGASKKVISAWIKECILMAYSSQTVPGPSSVKAHSTRGIAASWAFHAQVPADEICKAATWKNLHTFSKHYCFDVYSKNLAGFGLSVLSAAAIKVPE</sequence>
<dbReference type="RefSeq" id="XP_041437898.1">
    <property type="nucleotide sequence ID" value="XM_041581964.1"/>
</dbReference>
<dbReference type="PANTHER" id="PTHR33066">
    <property type="entry name" value="INTEGRASE_SAM-LIKE_N DOMAIN-CONTAINING PROTEIN"/>
    <property type="match status" value="1"/>
</dbReference>
<dbReference type="InterPro" id="IPR013762">
    <property type="entry name" value="Integrase-like_cat_sf"/>
</dbReference>
<evidence type="ECO:0000256" key="2">
    <source>
        <dbReference type="ARBA" id="ARBA00023172"/>
    </source>
</evidence>
<dbReference type="OrthoDB" id="8954815at2759"/>
<gene>
    <name evidence="5 6 7" type="primary">LOC121399949</name>
</gene>
<evidence type="ECO:0000313" key="4">
    <source>
        <dbReference type="Proteomes" id="UP000186698"/>
    </source>
</evidence>
<evidence type="ECO:0000313" key="5">
    <source>
        <dbReference type="RefSeq" id="XP_041437898.1"/>
    </source>
</evidence>
<feature type="region of interest" description="Disordered" evidence="3">
    <location>
        <begin position="531"/>
        <end position="588"/>
    </location>
</feature>
<keyword evidence="2" id="KW-0233">DNA recombination</keyword>
<dbReference type="SUPFAM" id="SSF56349">
    <property type="entry name" value="DNA breaking-rejoining enzymes"/>
    <property type="match status" value="1"/>
</dbReference>
<accession>A0A8J1M865</accession>
<evidence type="ECO:0000313" key="7">
    <source>
        <dbReference type="RefSeq" id="XP_041437900.1"/>
    </source>
</evidence>
<evidence type="ECO:0000256" key="3">
    <source>
        <dbReference type="SAM" id="MobiDB-lite"/>
    </source>
</evidence>
<evidence type="ECO:0000256" key="1">
    <source>
        <dbReference type="ARBA" id="ARBA00023125"/>
    </source>
</evidence>
<name>A0A8J1M865_XENLA</name>
<organism evidence="4 6">
    <name type="scientific">Xenopus laevis</name>
    <name type="common">African clawed frog</name>
    <dbReference type="NCBI Taxonomy" id="8355"/>
    <lineage>
        <taxon>Eukaryota</taxon>
        <taxon>Metazoa</taxon>
        <taxon>Chordata</taxon>
        <taxon>Craniata</taxon>
        <taxon>Vertebrata</taxon>
        <taxon>Euteleostomi</taxon>
        <taxon>Amphibia</taxon>
        <taxon>Batrachia</taxon>
        <taxon>Anura</taxon>
        <taxon>Pipoidea</taxon>
        <taxon>Pipidae</taxon>
        <taxon>Xenopodinae</taxon>
        <taxon>Xenopus</taxon>
        <taxon>Xenopus</taxon>
    </lineage>
</organism>
<dbReference type="KEGG" id="xla:121399949"/>
<evidence type="ECO:0000313" key="6">
    <source>
        <dbReference type="RefSeq" id="XP_041437899.1"/>
    </source>
</evidence>
<dbReference type="Gene3D" id="1.10.150.130">
    <property type="match status" value="1"/>
</dbReference>
<dbReference type="GO" id="GO:0006310">
    <property type="term" value="P:DNA recombination"/>
    <property type="evidence" value="ECO:0007669"/>
    <property type="project" value="UniProtKB-KW"/>
</dbReference>
<protein>
    <submittedName>
        <fullName evidence="5 6">Uncharacterized protein LOC121399949 isoform X1</fullName>
    </submittedName>
</protein>
<keyword evidence="4" id="KW-1185">Reference proteome</keyword>
<dbReference type="GO" id="GO:0003677">
    <property type="term" value="F:DNA binding"/>
    <property type="evidence" value="ECO:0007669"/>
    <property type="project" value="UniProtKB-KW"/>
</dbReference>
<dbReference type="AlphaFoldDB" id="A0A8J1M865"/>
<keyword evidence="1" id="KW-0238">DNA-binding</keyword>
<dbReference type="RefSeq" id="XP_041437899.1">
    <property type="nucleotide sequence ID" value="XM_041581965.1"/>
</dbReference>